<sequence length="288" mass="33995">MEKLFKPIYEEYVNHVDTLGVILIEKTKPYSPITANFDVIILVIVKTPDKDWHERHYEWHDKIAATFTISELSLNKWIDTNINRKVIEWIFAGTVVFDRDDHIKALKNRLRCFPYEKRDLRKTMEFGKLLRSFNEGKDLYASEQYKDAFIRMVHTLHYLARLAVVENGYYPEVTLWNQVKRIDPEIYKLYDELMESDESIAKRIQLMILASDVAISKRATVSAKHLLDIINEKNDAWAYDELKTHPEIAPYAMNLTAILSYLTKKNILKTEKGKTKVADVYKRKYRIT</sequence>
<reference evidence="5" key="1">
    <citation type="journal article" date="2019" name="Int. J. Syst. Evol. Microbiol.">
        <title>The Global Catalogue of Microorganisms (GCM) 10K type strain sequencing project: providing services to taxonomists for standard genome sequencing and annotation.</title>
        <authorList>
            <consortium name="The Broad Institute Genomics Platform"/>
            <consortium name="The Broad Institute Genome Sequencing Center for Infectious Disease"/>
            <person name="Wu L."/>
            <person name="Ma J."/>
        </authorList>
    </citation>
    <scope>NUCLEOTIDE SEQUENCE [LARGE SCALE GENOMIC DNA]</scope>
    <source>
        <strain evidence="5">JCM 12149</strain>
    </source>
</reference>
<evidence type="ECO:0000313" key="4">
    <source>
        <dbReference type="EMBL" id="GAA0441065.1"/>
    </source>
</evidence>
<proteinExistence type="predicted"/>
<evidence type="ECO:0000259" key="2">
    <source>
        <dbReference type="Pfam" id="PF18576"/>
    </source>
</evidence>
<dbReference type="RefSeq" id="WP_343752482.1">
    <property type="nucleotide sequence ID" value="NZ_BAAADM010000046.1"/>
</dbReference>
<dbReference type="InterPro" id="IPR029348">
    <property type="entry name" value="NTF-like"/>
</dbReference>
<gene>
    <name evidence="4" type="ORF">GCM10008983_17660</name>
</gene>
<feature type="domain" description="YgxA-like helix-turn-helix" evidence="2">
    <location>
        <begin position="224"/>
        <end position="287"/>
    </location>
</feature>
<dbReference type="InterPro" id="IPR043519">
    <property type="entry name" value="NT_sf"/>
</dbReference>
<evidence type="ECO:0000313" key="5">
    <source>
        <dbReference type="Proteomes" id="UP001501459"/>
    </source>
</evidence>
<protein>
    <recommendedName>
        <fullName evidence="6">Nucleotidyltransferase-like</fullName>
    </recommendedName>
</protein>
<name>A0ABP3J424_9BACI</name>
<evidence type="ECO:0000259" key="1">
    <source>
        <dbReference type="Pfam" id="PF14540"/>
    </source>
</evidence>
<dbReference type="Pfam" id="PF14540">
    <property type="entry name" value="NTF-like"/>
    <property type="match status" value="1"/>
</dbReference>
<dbReference type="Gene3D" id="1.20.120.330">
    <property type="entry name" value="Nucleotidyltransferases domain 2"/>
    <property type="match status" value="1"/>
</dbReference>
<dbReference type="InterPro" id="IPR041143">
    <property type="entry name" value="YgxA_HTH"/>
</dbReference>
<comment type="caution">
    <text evidence="4">The sequence shown here is derived from an EMBL/GenBank/DDBJ whole genome shotgun (WGS) entry which is preliminary data.</text>
</comment>
<dbReference type="Pfam" id="PF22339">
    <property type="entry name" value="YgxA-like_sub_bind"/>
    <property type="match status" value="1"/>
</dbReference>
<feature type="domain" description="YgxA-like substrate binding" evidence="3">
    <location>
        <begin position="120"/>
        <end position="218"/>
    </location>
</feature>
<evidence type="ECO:0000259" key="3">
    <source>
        <dbReference type="Pfam" id="PF22339"/>
    </source>
</evidence>
<accession>A0ABP3J424</accession>
<feature type="domain" description="Nucleotidyltransferase-like" evidence="1">
    <location>
        <begin position="1"/>
        <end position="118"/>
    </location>
</feature>
<evidence type="ECO:0008006" key="6">
    <source>
        <dbReference type="Google" id="ProtNLM"/>
    </source>
</evidence>
<dbReference type="InterPro" id="IPR036388">
    <property type="entry name" value="WH-like_DNA-bd_sf"/>
</dbReference>
<dbReference type="Pfam" id="PF18576">
    <property type="entry name" value="HTH_52"/>
    <property type="match status" value="1"/>
</dbReference>
<dbReference type="Proteomes" id="UP001501459">
    <property type="component" value="Unassembled WGS sequence"/>
</dbReference>
<dbReference type="Gene3D" id="3.30.460.10">
    <property type="entry name" value="Beta Polymerase, domain 2"/>
    <property type="match status" value="1"/>
</dbReference>
<keyword evidence="5" id="KW-1185">Reference proteome</keyword>
<organism evidence="4 5">
    <name type="scientific">Lentibacillus halophilus</name>
    <dbReference type="NCBI Taxonomy" id="295065"/>
    <lineage>
        <taxon>Bacteria</taxon>
        <taxon>Bacillati</taxon>
        <taxon>Bacillota</taxon>
        <taxon>Bacilli</taxon>
        <taxon>Bacillales</taxon>
        <taxon>Bacillaceae</taxon>
        <taxon>Lentibacillus</taxon>
    </lineage>
</organism>
<dbReference type="Gene3D" id="1.10.10.10">
    <property type="entry name" value="Winged helix-like DNA-binding domain superfamily/Winged helix DNA-binding domain"/>
    <property type="match status" value="1"/>
</dbReference>
<dbReference type="EMBL" id="BAAADM010000046">
    <property type="protein sequence ID" value="GAA0441065.1"/>
    <property type="molecule type" value="Genomic_DNA"/>
</dbReference>
<dbReference type="InterPro" id="IPR054515">
    <property type="entry name" value="YgxA-like_substrate-bd"/>
</dbReference>